<dbReference type="AlphaFoldDB" id="A0AA40D9U9"/>
<feature type="compositionally biased region" description="Polar residues" evidence="1">
    <location>
        <begin position="1"/>
        <end position="26"/>
    </location>
</feature>
<comment type="caution">
    <text evidence="2">The sequence shown here is derived from an EMBL/GenBank/DDBJ whole genome shotgun (WGS) entry which is preliminary data.</text>
</comment>
<reference evidence="2" key="1">
    <citation type="submission" date="2023-06" db="EMBL/GenBank/DDBJ databases">
        <title>Genome-scale phylogeny and comparative genomics of the fungal order Sordariales.</title>
        <authorList>
            <consortium name="Lawrence Berkeley National Laboratory"/>
            <person name="Hensen N."/>
            <person name="Bonometti L."/>
            <person name="Westerberg I."/>
            <person name="Brannstrom I.O."/>
            <person name="Guillou S."/>
            <person name="Cros-Aarteil S."/>
            <person name="Calhoun S."/>
            <person name="Haridas S."/>
            <person name="Kuo A."/>
            <person name="Mondo S."/>
            <person name="Pangilinan J."/>
            <person name="Riley R."/>
            <person name="Labutti K."/>
            <person name="Andreopoulos B."/>
            <person name="Lipzen A."/>
            <person name="Chen C."/>
            <person name="Yanf M."/>
            <person name="Daum C."/>
            <person name="Ng V."/>
            <person name="Clum A."/>
            <person name="Steindorff A."/>
            <person name="Ohm R."/>
            <person name="Martin F."/>
            <person name="Silar P."/>
            <person name="Natvig D."/>
            <person name="Lalanne C."/>
            <person name="Gautier V."/>
            <person name="Ament-Velasquez S.L."/>
            <person name="Kruys A."/>
            <person name="Hutchinson M.I."/>
            <person name="Powell A.J."/>
            <person name="Barry K."/>
            <person name="Miller A.N."/>
            <person name="Grigoriev I.V."/>
            <person name="Debuchy R."/>
            <person name="Gladieux P."/>
            <person name="Thoren M.H."/>
            <person name="Johannesson H."/>
        </authorList>
    </citation>
    <scope>NUCLEOTIDE SEQUENCE</scope>
    <source>
        <strain evidence="2">CBS 307.81</strain>
    </source>
</reference>
<evidence type="ECO:0000313" key="3">
    <source>
        <dbReference type="Proteomes" id="UP001174997"/>
    </source>
</evidence>
<name>A0AA40D9U9_9PEZI</name>
<sequence>MERPTTSTHQQAEAITTNDGSNNNHSNWDEAVPRMLQLLDRLEQANAYFGALVWEHDWEKRDLIEDIQSMRQMLREGLAESSFYHSQVQRILDADTREIISDLEAALRAERSKNWELSYYARDIEEDKWKLQVSLRDSVPAQDKRNPLSKAKTAMEHALEMEIVELRERLRNTKGRGRSKSV</sequence>
<evidence type="ECO:0000313" key="2">
    <source>
        <dbReference type="EMBL" id="KAK0665943.1"/>
    </source>
</evidence>
<dbReference type="EMBL" id="JAULSY010000098">
    <property type="protein sequence ID" value="KAK0665943.1"/>
    <property type="molecule type" value="Genomic_DNA"/>
</dbReference>
<keyword evidence="3" id="KW-1185">Reference proteome</keyword>
<dbReference type="Proteomes" id="UP001174997">
    <property type="component" value="Unassembled WGS sequence"/>
</dbReference>
<gene>
    <name evidence="2" type="ORF">QBC41DRAFT_399334</name>
</gene>
<evidence type="ECO:0000256" key="1">
    <source>
        <dbReference type="SAM" id="MobiDB-lite"/>
    </source>
</evidence>
<proteinExistence type="predicted"/>
<organism evidence="2 3">
    <name type="scientific">Cercophora samala</name>
    <dbReference type="NCBI Taxonomy" id="330535"/>
    <lineage>
        <taxon>Eukaryota</taxon>
        <taxon>Fungi</taxon>
        <taxon>Dikarya</taxon>
        <taxon>Ascomycota</taxon>
        <taxon>Pezizomycotina</taxon>
        <taxon>Sordariomycetes</taxon>
        <taxon>Sordariomycetidae</taxon>
        <taxon>Sordariales</taxon>
        <taxon>Lasiosphaeriaceae</taxon>
        <taxon>Cercophora</taxon>
    </lineage>
</organism>
<feature type="region of interest" description="Disordered" evidence="1">
    <location>
        <begin position="1"/>
        <end position="27"/>
    </location>
</feature>
<accession>A0AA40D9U9</accession>
<protein>
    <submittedName>
        <fullName evidence="2">Uncharacterized protein</fullName>
    </submittedName>
</protein>